<comment type="caution">
    <text evidence="2">The sequence shown here is derived from an EMBL/GenBank/DDBJ whole genome shotgun (WGS) entry which is preliminary data.</text>
</comment>
<dbReference type="SUPFAM" id="SSF57302">
    <property type="entry name" value="Snake toxin-like"/>
    <property type="match status" value="1"/>
</dbReference>
<reference evidence="2 3" key="1">
    <citation type="submission" date="2019-10" db="EMBL/GenBank/DDBJ databases">
        <title>Assembly and Annotation for the nematode Trichostrongylus colubriformis.</title>
        <authorList>
            <person name="Martin J."/>
        </authorList>
    </citation>
    <scope>NUCLEOTIDE SEQUENCE [LARGE SCALE GENOMIC DNA]</scope>
    <source>
        <strain evidence="2">G859</strain>
        <tissue evidence="2">Whole worm</tissue>
    </source>
</reference>
<dbReference type="Proteomes" id="UP001331761">
    <property type="component" value="Unassembled WGS sequence"/>
</dbReference>
<feature type="chain" id="PRO_5043007133" evidence="1">
    <location>
        <begin position="17"/>
        <end position="114"/>
    </location>
</feature>
<evidence type="ECO:0000313" key="3">
    <source>
        <dbReference type="Proteomes" id="UP001331761"/>
    </source>
</evidence>
<dbReference type="PANTHER" id="PTHR34721:SF8">
    <property type="entry name" value="ACTIVIN_RECP DOMAIN-CONTAINING PROTEIN"/>
    <property type="match status" value="1"/>
</dbReference>
<organism evidence="2 3">
    <name type="scientific">Trichostrongylus colubriformis</name>
    <name type="common">Black scour worm</name>
    <dbReference type="NCBI Taxonomy" id="6319"/>
    <lineage>
        <taxon>Eukaryota</taxon>
        <taxon>Metazoa</taxon>
        <taxon>Ecdysozoa</taxon>
        <taxon>Nematoda</taxon>
        <taxon>Chromadorea</taxon>
        <taxon>Rhabditida</taxon>
        <taxon>Rhabditina</taxon>
        <taxon>Rhabditomorpha</taxon>
        <taxon>Strongyloidea</taxon>
        <taxon>Trichostrongylidae</taxon>
        <taxon>Trichostrongylus</taxon>
    </lineage>
</organism>
<dbReference type="EMBL" id="WIXE01003567">
    <property type="protein sequence ID" value="KAK5983818.1"/>
    <property type="molecule type" value="Genomic_DNA"/>
</dbReference>
<accession>A0AAN8G930</accession>
<dbReference type="InterPro" id="IPR045860">
    <property type="entry name" value="Snake_toxin-like_sf"/>
</dbReference>
<feature type="signal peptide" evidence="1">
    <location>
        <begin position="1"/>
        <end position="16"/>
    </location>
</feature>
<dbReference type="AlphaFoldDB" id="A0AAN8G930"/>
<name>A0AAN8G930_TRICO</name>
<sequence length="114" mass="12060">MHCLIALLLPITGSLAAIRCFQGQETIPGQAVPYVTVNCPTADFCFNSYVKRHHNGDDSYTITKSCGEVGKCFESGCEGPSDERNCCCVGDLCNSAKGVTIGIVGISLLALRAL</sequence>
<keyword evidence="3" id="KW-1185">Reference proteome</keyword>
<evidence type="ECO:0000313" key="2">
    <source>
        <dbReference type="EMBL" id="KAK5983818.1"/>
    </source>
</evidence>
<gene>
    <name evidence="2" type="ORF">GCK32_006421</name>
</gene>
<dbReference type="PANTHER" id="PTHR34721">
    <property type="entry name" value="PROTEIN CBG09734"/>
    <property type="match status" value="1"/>
</dbReference>
<proteinExistence type="predicted"/>
<evidence type="ECO:0000256" key="1">
    <source>
        <dbReference type="SAM" id="SignalP"/>
    </source>
</evidence>
<protein>
    <submittedName>
        <fullName evidence="2">Uncharacterized protein</fullName>
    </submittedName>
</protein>
<keyword evidence="1" id="KW-0732">Signal</keyword>